<keyword evidence="1" id="KW-1133">Transmembrane helix</keyword>
<proteinExistence type="predicted"/>
<organism evidence="2 3">
    <name type="scientific">Gonium pectorale</name>
    <name type="common">Green alga</name>
    <dbReference type="NCBI Taxonomy" id="33097"/>
    <lineage>
        <taxon>Eukaryota</taxon>
        <taxon>Viridiplantae</taxon>
        <taxon>Chlorophyta</taxon>
        <taxon>core chlorophytes</taxon>
        <taxon>Chlorophyceae</taxon>
        <taxon>CS clade</taxon>
        <taxon>Chlamydomonadales</taxon>
        <taxon>Volvocaceae</taxon>
        <taxon>Gonium</taxon>
    </lineage>
</organism>
<dbReference type="OrthoDB" id="550646at2759"/>
<accession>A0A150GDV1</accession>
<name>A0A150GDV1_GONPE</name>
<keyword evidence="1" id="KW-0472">Membrane</keyword>
<keyword evidence="1" id="KW-0812">Transmembrane</keyword>
<comment type="caution">
    <text evidence="2">The sequence shown here is derived from an EMBL/GenBank/DDBJ whole genome shotgun (WGS) entry which is preliminary data.</text>
</comment>
<dbReference type="Proteomes" id="UP000075714">
    <property type="component" value="Unassembled WGS sequence"/>
</dbReference>
<protein>
    <submittedName>
        <fullName evidence="2">Uncharacterized protein</fullName>
    </submittedName>
</protein>
<evidence type="ECO:0000313" key="2">
    <source>
        <dbReference type="EMBL" id="KXZ48031.1"/>
    </source>
</evidence>
<gene>
    <name evidence="2" type="ORF">GPECTOR_31g395</name>
</gene>
<evidence type="ECO:0000313" key="3">
    <source>
        <dbReference type="Proteomes" id="UP000075714"/>
    </source>
</evidence>
<reference evidence="3" key="1">
    <citation type="journal article" date="2016" name="Nat. Commun.">
        <title>The Gonium pectorale genome demonstrates co-option of cell cycle regulation during the evolution of multicellularity.</title>
        <authorList>
            <person name="Hanschen E.R."/>
            <person name="Marriage T.N."/>
            <person name="Ferris P.J."/>
            <person name="Hamaji T."/>
            <person name="Toyoda A."/>
            <person name="Fujiyama A."/>
            <person name="Neme R."/>
            <person name="Noguchi H."/>
            <person name="Minakuchi Y."/>
            <person name="Suzuki M."/>
            <person name="Kawai-Toyooka H."/>
            <person name="Smith D.R."/>
            <person name="Sparks H."/>
            <person name="Anderson J."/>
            <person name="Bakaric R."/>
            <person name="Luria V."/>
            <person name="Karger A."/>
            <person name="Kirschner M.W."/>
            <person name="Durand P.M."/>
            <person name="Michod R.E."/>
            <person name="Nozaki H."/>
            <person name="Olson B.J."/>
        </authorList>
    </citation>
    <scope>NUCLEOTIDE SEQUENCE [LARGE SCALE GENOMIC DNA]</scope>
    <source>
        <strain evidence="3">NIES-2863</strain>
    </source>
</reference>
<evidence type="ECO:0000256" key="1">
    <source>
        <dbReference type="SAM" id="Phobius"/>
    </source>
</evidence>
<feature type="transmembrane region" description="Helical" evidence="1">
    <location>
        <begin position="196"/>
        <end position="223"/>
    </location>
</feature>
<dbReference type="STRING" id="33097.A0A150GDV1"/>
<dbReference type="AlphaFoldDB" id="A0A150GDV1"/>
<dbReference type="EMBL" id="LSYV01000032">
    <property type="protein sequence ID" value="KXZ48031.1"/>
    <property type="molecule type" value="Genomic_DNA"/>
</dbReference>
<sequence>MVRDVLEAMGVETRVVPSLAFAAQMEGWHHGTFADWQMPTIVTGTMFMLLFIFSAIRYNHYDHTPWYQQALLHLTLSTYLFMPGYYSKLWTTSVVPALAFGPTAKVDKFGLAPAASVPAKAVTLLTSGGSATSAITSATAPSVLLKPVDAVALRSRPNWQGETSMLLGILAGVCATEAPIKWPTAKYAWPAGNPTITLLSTGPCVIIIAAKLILVAPPVAWALRKSRSGSWGRPTGLCAIYAKHG</sequence>
<keyword evidence="3" id="KW-1185">Reference proteome</keyword>
<feature type="transmembrane region" description="Helical" evidence="1">
    <location>
        <begin position="36"/>
        <end position="58"/>
    </location>
</feature>